<sequence length="213" mass="24544">MDPGPVDDTYLCLQATYRSQIIWDTSSTIMLSSRRRGSVSTHHPLRPAYCTILRGCRIPSGFPMQLGLPVDGEPLTGSLRLIGHYTRLTLWHRFLLEYHSDQVVWTYVGPLICFHLVEKHQQDRVLRQFNMFQMPPAISFTYSSLHQIDLRRKHDQDCVRFIRNISGCGIPDIIFRLKHPPQANKRNQRTIFSGTSRLPDASSPKMALSIIAW</sequence>
<dbReference type="EMBL" id="SSTD01000015">
    <property type="protein sequence ID" value="TYK31710.1"/>
    <property type="molecule type" value="Genomic_DNA"/>
</dbReference>
<comment type="caution">
    <text evidence="1">The sequence shown here is derived from an EMBL/GenBank/DDBJ whole genome shotgun (WGS) entry which is preliminary data.</text>
</comment>
<evidence type="ECO:0000313" key="2">
    <source>
        <dbReference type="Proteomes" id="UP000321947"/>
    </source>
</evidence>
<evidence type="ECO:0000313" key="1">
    <source>
        <dbReference type="EMBL" id="TYK31710.1"/>
    </source>
</evidence>
<proteinExistence type="predicted"/>
<gene>
    <name evidence="1" type="ORF">E5676_scaffold788G00100</name>
</gene>
<name>A0A5D3E7X1_CUCMM</name>
<dbReference type="Proteomes" id="UP000321947">
    <property type="component" value="Unassembled WGS sequence"/>
</dbReference>
<reference evidence="1 2" key="1">
    <citation type="submission" date="2019-08" db="EMBL/GenBank/DDBJ databases">
        <title>Draft genome sequences of two oriental melons (Cucumis melo L. var makuwa).</title>
        <authorList>
            <person name="Kwon S.-Y."/>
        </authorList>
    </citation>
    <scope>NUCLEOTIDE SEQUENCE [LARGE SCALE GENOMIC DNA]</scope>
    <source>
        <strain evidence="2">cv. Chang Bougi</strain>
        <tissue evidence="1">Leaf</tissue>
    </source>
</reference>
<organism evidence="1 2">
    <name type="scientific">Cucumis melo var. makuwa</name>
    <name type="common">Oriental melon</name>
    <dbReference type="NCBI Taxonomy" id="1194695"/>
    <lineage>
        <taxon>Eukaryota</taxon>
        <taxon>Viridiplantae</taxon>
        <taxon>Streptophyta</taxon>
        <taxon>Embryophyta</taxon>
        <taxon>Tracheophyta</taxon>
        <taxon>Spermatophyta</taxon>
        <taxon>Magnoliopsida</taxon>
        <taxon>eudicotyledons</taxon>
        <taxon>Gunneridae</taxon>
        <taxon>Pentapetalae</taxon>
        <taxon>rosids</taxon>
        <taxon>fabids</taxon>
        <taxon>Cucurbitales</taxon>
        <taxon>Cucurbitaceae</taxon>
        <taxon>Benincaseae</taxon>
        <taxon>Cucumis</taxon>
    </lineage>
</organism>
<accession>A0A5D3E7X1</accession>
<dbReference type="AlphaFoldDB" id="A0A5D3E7X1"/>
<protein>
    <submittedName>
        <fullName evidence="1">Serine/threonine-protein phosphatase 7 long form-like protein</fullName>
    </submittedName>
</protein>